<name>A0A2M9D672_9MICO</name>
<dbReference type="InterPro" id="IPR039556">
    <property type="entry name" value="ICL/PEPM"/>
</dbReference>
<dbReference type="OrthoDB" id="9780430at2"/>
<dbReference type="InterPro" id="IPR040442">
    <property type="entry name" value="Pyrv_kinase-like_dom_sf"/>
</dbReference>
<evidence type="ECO:0000313" key="1">
    <source>
        <dbReference type="EMBL" id="PJJ81209.1"/>
    </source>
</evidence>
<gene>
    <name evidence="1" type="ORF">CLV85_0380</name>
</gene>
<dbReference type="Pfam" id="PF13714">
    <property type="entry name" value="PEP_mutase"/>
    <property type="match status" value="1"/>
</dbReference>
<dbReference type="Gene3D" id="3.20.20.60">
    <property type="entry name" value="Phosphoenolpyruvate-binding domains"/>
    <property type="match status" value="1"/>
</dbReference>
<dbReference type="AlphaFoldDB" id="A0A2M9D672"/>
<dbReference type="SUPFAM" id="SSF51621">
    <property type="entry name" value="Phosphoenolpyruvate/pyruvate domain"/>
    <property type="match status" value="1"/>
</dbReference>
<accession>A0A2M9D672</accession>
<protein>
    <submittedName>
        <fullName evidence="1">2-methylisocitrate lyase-like PEP mutase family enzyme</fullName>
    </submittedName>
</protein>
<dbReference type="CDD" id="cd00377">
    <property type="entry name" value="ICL_PEPM"/>
    <property type="match status" value="1"/>
</dbReference>
<evidence type="ECO:0000313" key="2">
    <source>
        <dbReference type="Proteomes" id="UP000231742"/>
    </source>
</evidence>
<dbReference type="GO" id="GO:0016829">
    <property type="term" value="F:lyase activity"/>
    <property type="evidence" value="ECO:0007669"/>
    <property type="project" value="UniProtKB-KW"/>
</dbReference>
<sequence>MTETTPASPATRAELLRSLHVPGTPLIVSNVWDAITARIVAEAPGVRALATASHAVSFAHGVADGEGLTVEQALDAASIICNAVEIPVSVDFEKGYALDAAGVQANVERLIAAGASGLNIEDSSGPAKAPLFDLSHATARVVAARAAAQATGVPIAINARVDVLAGGGEWDDMVTRANSYLAAGADCIFVLGLADEQMVAQAIGQIDGPISVIGGAGYIPLTRLAELGVARVSFGPRTLGLALAHLQQAATQLTALGDYPEELGFVY</sequence>
<reference evidence="1 2" key="1">
    <citation type="submission" date="2017-11" db="EMBL/GenBank/DDBJ databases">
        <title>Genomic Encyclopedia of Archaeal and Bacterial Type Strains, Phase II (KMG-II): From Individual Species to Whole Genera.</title>
        <authorList>
            <person name="Goeker M."/>
        </authorList>
    </citation>
    <scope>NUCLEOTIDE SEQUENCE [LARGE SCALE GENOMIC DNA]</scope>
    <source>
        <strain evidence="1 2">DSM 16400</strain>
    </source>
</reference>
<dbReference type="PANTHER" id="PTHR42905">
    <property type="entry name" value="PHOSPHOENOLPYRUVATE CARBOXYLASE"/>
    <property type="match status" value="1"/>
</dbReference>
<proteinExistence type="predicted"/>
<dbReference type="RefSeq" id="WP_100387918.1">
    <property type="nucleotide sequence ID" value="NZ_BMZU01000001.1"/>
</dbReference>
<dbReference type="EMBL" id="PGFH01000001">
    <property type="protein sequence ID" value="PJJ81209.1"/>
    <property type="molecule type" value="Genomic_DNA"/>
</dbReference>
<keyword evidence="1" id="KW-0456">Lyase</keyword>
<comment type="caution">
    <text evidence="1">The sequence shown here is derived from an EMBL/GenBank/DDBJ whole genome shotgun (WGS) entry which is preliminary data.</text>
</comment>
<keyword evidence="2" id="KW-1185">Reference proteome</keyword>
<dbReference type="Proteomes" id="UP000231742">
    <property type="component" value="Unassembled WGS sequence"/>
</dbReference>
<dbReference type="PANTHER" id="PTHR42905:SF16">
    <property type="entry name" value="CARBOXYPHOSPHONOENOLPYRUVATE PHOSPHONOMUTASE-LIKE PROTEIN (AFU_ORTHOLOGUE AFUA_5G07230)"/>
    <property type="match status" value="1"/>
</dbReference>
<organism evidence="1 2">
    <name type="scientific">Salinibacterium amurskyense</name>
    <dbReference type="NCBI Taxonomy" id="205941"/>
    <lineage>
        <taxon>Bacteria</taxon>
        <taxon>Bacillati</taxon>
        <taxon>Actinomycetota</taxon>
        <taxon>Actinomycetes</taxon>
        <taxon>Micrococcales</taxon>
        <taxon>Microbacteriaceae</taxon>
        <taxon>Salinibacterium</taxon>
    </lineage>
</organism>
<dbReference type="InterPro" id="IPR015813">
    <property type="entry name" value="Pyrv/PenolPyrv_kinase-like_dom"/>
</dbReference>